<evidence type="ECO:0000313" key="3">
    <source>
        <dbReference type="Proteomes" id="UP001053296"/>
    </source>
</evidence>
<keyword evidence="3" id="KW-1185">Reference proteome</keyword>
<sequence>MGFFSKATFHEDVFLQNSTFNGAIDFIEATFKKMAYFNRAIFDGDATFIKTTFCQNADYSGTQCNTKLLFGLIKIDENTILKFANCRISSEAITFQNCDPTCLDLTQQRDLTNIHFIDSPWEKNDRIKACTEDDRLQLTRDFYQRMKAKYKAENNEYEASRWHVAEKEAQLKLLGQSENVKFNWFMLWLYKQSSFFGEWPRRAFKVFLLLLFLPLLILTGIEVYQHFAWMQFDPAKVDHVIGEWLRYIPLTKAASDEPSSALRAFMFFWQLLITVQAALFAFALRNNFRR</sequence>
<feature type="transmembrane region" description="Helical" evidence="1">
    <location>
        <begin position="264"/>
        <end position="284"/>
    </location>
</feature>
<keyword evidence="1" id="KW-0812">Transmembrane</keyword>
<evidence type="ECO:0008006" key="4">
    <source>
        <dbReference type="Google" id="ProtNLM"/>
    </source>
</evidence>
<accession>A0ABM7P9Z6</accession>
<dbReference type="Pfam" id="PF13576">
    <property type="entry name" value="Pentapeptide_3"/>
    <property type="match status" value="1"/>
</dbReference>
<protein>
    <recommendedName>
        <fullName evidence="4">Pentapeptide repeat-containing protein</fullName>
    </recommendedName>
</protein>
<keyword evidence="1" id="KW-1133">Transmembrane helix</keyword>
<gene>
    <name evidence="2" type="ORF">PSDVSF_31900</name>
</gene>
<dbReference type="Proteomes" id="UP001053296">
    <property type="component" value="Chromosome"/>
</dbReference>
<evidence type="ECO:0000313" key="2">
    <source>
        <dbReference type="EMBL" id="BCS89948.1"/>
    </source>
</evidence>
<keyword evidence="1" id="KW-0472">Membrane</keyword>
<reference evidence="2" key="1">
    <citation type="journal article" date="2022" name="Arch. Microbiol.">
        <title>Pseudodesulfovibrio sediminis sp. nov., a mesophilic and neutrophilic sulfate-reducing bacterium isolated from sediment of a brackish lake.</title>
        <authorList>
            <person name="Takahashi A."/>
            <person name="Kojima H."/>
            <person name="Watanabe M."/>
            <person name="Fukui M."/>
        </authorList>
    </citation>
    <scope>NUCLEOTIDE SEQUENCE</scope>
    <source>
        <strain evidence="2">SF6</strain>
    </source>
</reference>
<dbReference type="EMBL" id="AP024485">
    <property type="protein sequence ID" value="BCS89948.1"/>
    <property type="molecule type" value="Genomic_DNA"/>
</dbReference>
<evidence type="ECO:0000256" key="1">
    <source>
        <dbReference type="SAM" id="Phobius"/>
    </source>
</evidence>
<name>A0ABM7P9Z6_9BACT</name>
<dbReference type="InterPro" id="IPR001646">
    <property type="entry name" value="5peptide_repeat"/>
</dbReference>
<organism evidence="2 3">
    <name type="scientific">Pseudodesulfovibrio sediminis</name>
    <dbReference type="NCBI Taxonomy" id="2810563"/>
    <lineage>
        <taxon>Bacteria</taxon>
        <taxon>Pseudomonadati</taxon>
        <taxon>Thermodesulfobacteriota</taxon>
        <taxon>Desulfovibrionia</taxon>
        <taxon>Desulfovibrionales</taxon>
        <taxon>Desulfovibrionaceae</taxon>
    </lineage>
</organism>
<proteinExistence type="predicted"/>
<feature type="transmembrane region" description="Helical" evidence="1">
    <location>
        <begin position="206"/>
        <end position="227"/>
    </location>
</feature>